<dbReference type="PATRIC" id="fig|582515.4.peg.3071"/>
<keyword evidence="5 11" id="KW-0285">Flavoprotein</keyword>
<evidence type="ECO:0000256" key="8">
    <source>
        <dbReference type="ARBA" id="ARBA00023002"/>
    </source>
</evidence>
<dbReference type="GO" id="GO:0005886">
    <property type="term" value="C:plasma membrane"/>
    <property type="evidence" value="ECO:0007669"/>
    <property type="project" value="UniProtKB-SubCell"/>
</dbReference>
<name>U5DM03_9CHRO</name>
<feature type="binding site" evidence="11">
    <location>
        <position position="191"/>
    </location>
    <ligand>
        <name>substrate</name>
    </ligand>
</feature>
<dbReference type="InterPro" id="IPR005720">
    <property type="entry name" value="Dihydroorotate_DH_cat"/>
</dbReference>
<proteinExistence type="inferred from homology"/>
<dbReference type="Proteomes" id="UP000016960">
    <property type="component" value="Unassembled WGS sequence"/>
</dbReference>
<dbReference type="CDD" id="cd04738">
    <property type="entry name" value="DHOD_2_like"/>
    <property type="match status" value="1"/>
</dbReference>
<evidence type="ECO:0000256" key="6">
    <source>
        <dbReference type="ARBA" id="ARBA00022643"/>
    </source>
</evidence>
<dbReference type="Pfam" id="PF01180">
    <property type="entry name" value="DHO_dh"/>
    <property type="match status" value="1"/>
</dbReference>
<dbReference type="PANTHER" id="PTHR48109:SF4">
    <property type="entry name" value="DIHYDROOROTATE DEHYDROGENASE (QUINONE), MITOCHONDRIAL"/>
    <property type="match status" value="1"/>
</dbReference>
<feature type="binding site" evidence="11">
    <location>
        <position position="229"/>
    </location>
    <ligand>
        <name>FMN</name>
        <dbReference type="ChEBI" id="CHEBI:58210"/>
    </ligand>
</feature>
<dbReference type="GO" id="GO:0006207">
    <property type="term" value="P:'de novo' pyrimidine nucleobase biosynthetic process"/>
    <property type="evidence" value="ECO:0007669"/>
    <property type="project" value="UniProtKB-UniRule"/>
</dbReference>
<comment type="pathway">
    <text evidence="3 11">Pyrimidine metabolism; UMP biosynthesis via de novo pathway; orotate from (S)-dihydroorotate (quinone route): step 1/1.</text>
</comment>
<dbReference type="NCBIfam" id="NF003652">
    <property type="entry name" value="PRK05286.2-5"/>
    <property type="match status" value="1"/>
</dbReference>
<dbReference type="NCBIfam" id="TIGR01036">
    <property type="entry name" value="pyrD_sub2"/>
    <property type="match status" value="1"/>
</dbReference>
<dbReference type="PANTHER" id="PTHR48109">
    <property type="entry name" value="DIHYDROOROTATE DEHYDROGENASE (QUINONE), MITOCHONDRIAL-RELATED"/>
    <property type="match status" value="1"/>
</dbReference>
<keyword evidence="9 11" id="KW-0472">Membrane</keyword>
<comment type="function">
    <text evidence="1 11">Catalyzes the conversion of dihydroorotate to orotate with quinone as electron acceptor.</text>
</comment>
<comment type="cofactor">
    <cofactor evidence="11">
        <name>FMN</name>
        <dbReference type="ChEBI" id="CHEBI:58210"/>
    </cofactor>
    <text evidence="11">Binds 1 FMN per subunit.</text>
</comment>
<feature type="binding site" evidence="11">
    <location>
        <position position="316"/>
    </location>
    <ligand>
        <name>FMN</name>
        <dbReference type="ChEBI" id="CHEBI:58210"/>
    </ligand>
</feature>
<sequence>MDLYTSLLRPILFSGIKVDPEWLHNCSFEVLDRLQRHHDRVIGRWSIEQLERTFGYRDERLTQTLWGLQFPNPFGLAAGFDKNGIAPGIWHAFGFGFAELGTVTQHPQPGNPKPRLFRLPSDRAALNRMGFNNRGCAALAERLKQFRPDSPSIPLGINLGKSKITPLAAAAGDYAASFRQLRSLGDYFVINVSSPNTPGLRTLQDATQLARVLDAVQQENQVAKPLLVKIAPDLSDDAIAEVLELARTYRLAGIVATNTTVRRDNLQTRVLTATGKSVDDEAGGISGQPLRNRATEVVRFIYQQTKGTLPIVGVGGIFTAEDAWEKILAGASLLQVYTGWIYEGPWQARRVLGGLSERLETSDFDTIAAAVGTQST</sequence>
<dbReference type="AlphaFoldDB" id="U5DM03"/>
<evidence type="ECO:0000256" key="2">
    <source>
        <dbReference type="ARBA" id="ARBA00004370"/>
    </source>
</evidence>
<dbReference type="GO" id="GO:0106430">
    <property type="term" value="F:dihydroorotate dehydrogenase (quinone) activity"/>
    <property type="evidence" value="ECO:0007669"/>
    <property type="project" value="UniProtKB-EC"/>
</dbReference>
<evidence type="ECO:0000256" key="3">
    <source>
        <dbReference type="ARBA" id="ARBA00005161"/>
    </source>
</evidence>
<evidence type="ECO:0000313" key="14">
    <source>
        <dbReference type="Proteomes" id="UP000016960"/>
    </source>
</evidence>
<feature type="binding site" evidence="11">
    <location>
        <position position="102"/>
    </location>
    <ligand>
        <name>FMN</name>
        <dbReference type="ChEBI" id="CHEBI:58210"/>
    </ligand>
</feature>
<evidence type="ECO:0000256" key="10">
    <source>
        <dbReference type="ARBA" id="ARBA00048639"/>
    </source>
</evidence>
<feature type="binding site" evidence="11">
    <location>
        <begin position="337"/>
        <end position="338"/>
    </location>
    <ligand>
        <name>FMN</name>
        <dbReference type="ChEBI" id="CHEBI:58210"/>
    </ligand>
</feature>
<dbReference type="NCBIfam" id="NF003651">
    <property type="entry name" value="PRK05286.2-4"/>
    <property type="match status" value="1"/>
</dbReference>
<keyword evidence="6 11" id="KW-0288">FMN</keyword>
<evidence type="ECO:0000256" key="7">
    <source>
        <dbReference type="ARBA" id="ARBA00022975"/>
    </source>
</evidence>
<dbReference type="InterPro" id="IPR013785">
    <property type="entry name" value="Aldolase_TIM"/>
</dbReference>
<dbReference type="GO" id="GO:0044205">
    <property type="term" value="P:'de novo' UMP biosynthetic process"/>
    <property type="evidence" value="ECO:0007669"/>
    <property type="project" value="UniProtKB-UniRule"/>
</dbReference>
<comment type="catalytic activity">
    <reaction evidence="10 11">
        <text>(S)-dihydroorotate + a quinone = orotate + a quinol</text>
        <dbReference type="Rhea" id="RHEA:30187"/>
        <dbReference type="ChEBI" id="CHEBI:24646"/>
        <dbReference type="ChEBI" id="CHEBI:30839"/>
        <dbReference type="ChEBI" id="CHEBI:30864"/>
        <dbReference type="ChEBI" id="CHEBI:132124"/>
        <dbReference type="EC" id="1.3.5.2"/>
    </reaction>
</comment>
<dbReference type="EMBL" id="ASSJ01000070">
    <property type="protein sequence ID" value="ERN40745.1"/>
    <property type="molecule type" value="Genomic_DNA"/>
</dbReference>
<feature type="binding site" evidence="11">
    <location>
        <position position="196"/>
    </location>
    <ligand>
        <name>substrate</name>
    </ligand>
</feature>
<feature type="binding site" evidence="11">
    <location>
        <begin position="78"/>
        <end position="82"/>
    </location>
    <ligand>
        <name>FMN</name>
        <dbReference type="ChEBI" id="CHEBI:58210"/>
    </ligand>
</feature>
<reference evidence="13 14" key="1">
    <citation type="submission" date="2013-05" db="EMBL/GenBank/DDBJ databases">
        <title>Draft genome sequence of Rubidibacter lacunae KORDI 51-2.</title>
        <authorList>
            <person name="Choi D.H."/>
            <person name="Noh J.H."/>
            <person name="Kwon K.-K."/>
            <person name="Lee J.-H."/>
            <person name="Ryu J.-Y."/>
        </authorList>
    </citation>
    <scope>NUCLEOTIDE SEQUENCE [LARGE SCALE GENOMIC DNA]</scope>
    <source>
        <strain evidence="13 14">KORDI 51-2</strain>
    </source>
</reference>
<evidence type="ECO:0000256" key="1">
    <source>
        <dbReference type="ARBA" id="ARBA00003125"/>
    </source>
</evidence>
<feature type="domain" description="Dihydroorotate dehydrogenase catalytic" evidence="12">
    <location>
        <begin position="61"/>
        <end position="359"/>
    </location>
</feature>
<keyword evidence="7 11" id="KW-0665">Pyrimidine biosynthesis</keyword>
<dbReference type="InterPro" id="IPR001295">
    <property type="entry name" value="Dihydroorotate_DH_CS"/>
</dbReference>
<feature type="binding site" evidence="11">
    <location>
        <position position="287"/>
    </location>
    <ligand>
        <name>FMN</name>
        <dbReference type="ChEBI" id="CHEBI:58210"/>
    </ligand>
</feature>
<organism evidence="13 14">
    <name type="scientific">Rubidibacter lacunae KORDI 51-2</name>
    <dbReference type="NCBI Taxonomy" id="582515"/>
    <lineage>
        <taxon>Bacteria</taxon>
        <taxon>Bacillati</taxon>
        <taxon>Cyanobacteriota</taxon>
        <taxon>Cyanophyceae</taxon>
        <taxon>Oscillatoriophycideae</taxon>
        <taxon>Chroococcales</taxon>
        <taxon>Aphanothecaceae</taxon>
        <taxon>Rubidibacter</taxon>
    </lineage>
</organism>
<feature type="active site" description="Nucleophile" evidence="11">
    <location>
        <position position="194"/>
    </location>
</feature>
<feature type="binding site" evidence="11">
    <location>
        <position position="191"/>
    </location>
    <ligand>
        <name>FMN</name>
        <dbReference type="ChEBI" id="CHEBI:58210"/>
    </ligand>
</feature>
<comment type="similarity">
    <text evidence="4 11">Belongs to the dihydroorotate dehydrogenase family. Type 2 subfamily.</text>
</comment>
<evidence type="ECO:0000256" key="4">
    <source>
        <dbReference type="ARBA" id="ARBA00005359"/>
    </source>
</evidence>
<dbReference type="GO" id="GO:0005737">
    <property type="term" value="C:cytoplasm"/>
    <property type="evidence" value="ECO:0007669"/>
    <property type="project" value="InterPro"/>
</dbReference>
<feature type="binding site" evidence="11">
    <location>
        <position position="257"/>
    </location>
    <ligand>
        <name>FMN</name>
        <dbReference type="ChEBI" id="CHEBI:58210"/>
    </ligand>
</feature>
<gene>
    <name evidence="11" type="primary">pyrD</name>
    <name evidence="13" type="ORF">KR51_00027320</name>
</gene>
<accession>U5DM03</accession>
<dbReference type="HAMAP" id="MF_00225">
    <property type="entry name" value="DHO_dh_type2"/>
    <property type="match status" value="1"/>
</dbReference>
<dbReference type="EC" id="1.3.5.2" evidence="11"/>
<dbReference type="eggNOG" id="COG0167">
    <property type="taxonomic scope" value="Bacteria"/>
</dbReference>
<dbReference type="InterPro" id="IPR050074">
    <property type="entry name" value="DHO_dehydrogenase"/>
</dbReference>
<evidence type="ECO:0000259" key="12">
    <source>
        <dbReference type="Pfam" id="PF01180"/>
    </source>
</evidence>
<evidence type="ECO:0000256" key="11">
    <source>
        <dbReference type="HAMAP-Rule" id="MF_00225"/>
    </source>
</evidence>
<feature type="binding site" evidence="11">
    <location>
        <begin position="258"/>
        <end position="259"/>
    </location>
    <ligand>
        <name>substrate</name>
    </ligand>
</feature>
<comment type="subunit">
    <text evidence="11">Monomer.</text>
</comment>
<dbReference type="OrthoDB" id="9802377at2"/>
<comment type="subcellular location">
    <subcellularLocation>
        <location evidence="11">Cell membrane</location>
        <topology evidence="11">Peripheral membrane protein</topology>
    </subcellularLocation>
    <subcellularLocation>
        <location evidence="2">Membrane</location>
    </subcellularLocation>
</comment>
<feature type="binding site" evidence="11">
    <location>
        <position position="82"/>
    </location>
    <ligand>
        <name>substrate</name>
    </ligand>
</feature>
<keyword evidence="14" id="KW-1185">Reference proteome</keyword>
<dbReference type="PROSITE" id="PS00911">
    <property type="entry name" value="DHODEHASE_1"/>
    <property type="match status" value="1"/>
</dbReference>
<evidence type="ECO:0000256" key="5">
    <source>
        <dbReference type="ARBA" id="ARBA00022630"/>
    </source>
</evidence>
<evidence type="ECO:0000313" key="13">
    <source>
        <dbReference type="EMBL" id="ERN40745.1"/>
    </source>
</evidence>
<keyword evidence="11" id="KW-1003">Cell membrane</keyword>
<evidence type="ECO:0000256" key="9">
    <source>
        <dbReference type="ARBA" id="ARBA00023136"/>
    </source>
</evidence>
<dbReference type="Gene3D" id="3.20.20.70">
    <property type="entry name" value="Aldolase class I"/>
    <property type="match status" value="1"/>
</dbReference>
<feature type="binding site" evidence="11">
    <location>
        <begin position="127"/>
        <end position="131"/>
    </location>
    <ligand>
        <name>substrate</name>
    </ligand>
</feature>
<feature type="binding site" evidence="11">
    <location>
        <position position="158"/>
    </location>
    <ligand>
        <name>FMN</name>
        <dbReference type="ChEBI" id="CHEBI:58210"/>
    </ligand>
</feature>
<dbReference type="InParanoid" id="U5DM03"/>
<dbReference type="UniPathway" id="UPA00070">
    <property type="reaction ID" value="UER00946"/>
</dbReference>
<protein>
    <recommendedName>
        <fullName evidence="11">Dihydroorotate dehydrogenase (quinone)</fullName>
        <ecNumber evidence="11">1.3.5.2</ecNumber>
    </recommendedName>
    <alternativeName>
        <fullName evidence="11">DHOdehase</fullName>
        <shortName evidence="11">DHOD</shortName>
        <shortName evidence="11">DHODase</shortName>
    </alternativeName>
    <alternativeName>
        <fullName evidence="11">Dihydroorotate oxidase</fullName>
    </alternativeName>
</protein>
<dbReference type="RefSeq" id="WP_022608190.1">
    <property type="nucleotide sequence ID" value="NZ_ASSJ01000070.1"/>
</dbReference>
<keyword evidence="8 11" id="KW-0560">Oxidoreductase</keyword>
<dbReference type="InterPro" id="IPR005719">
    <property type="entry name" value="Dihydroorotate_DH_2"/>
</dbReference>
<dbReference type="STRING" id="582515.KR51_00027320"/>
<dbReference type="PROSITE" id="PS00912">
    <property type="entry name" value="DHODEHASE_2"/>
    <property type="match status" value="1"/>
</dbReference>
<dbReference type="SUPFAM" id="SSF51395">
    <property type="entry name" value="FMN-linked oxidoreductases"/>
    <property type="match status" value="1"/>
</dbReference>
<dbReference type="FunCoup" id="U5DM03">
    <property type="interactions" value="483"/>
</dbReference>
<comment type="caution">
    <text evidence="13">The sequence shown here is derived from an EMBL/GenBank/DDBJ whole genome shotgun (WGS) entry which is preliminary data.</text>
</comment>